<evidence type="ECO:0008006" key="8">
    <source>
        <dbReference type="Google" id="ProtNLM"/>
    </source>
</evidence>
<evidence type="ECO:0000256" key="4">
    <source>
        <dbReference type="ARBA" id="ARBA00023136"/>
    </source>
</evidence>
<dbReference type="Gramene" id="OMO83656">
    <property type="protein sequence ID" value="OMO83656"/>
    <property type="gene ID" value="CCACVL1_11288"/>
</dbReference>
<evidence type="ECO:0000256" key="5">
    <source>
        <dbReference type="SAM" id="MobiDB-lite"/>
    </source>
</evidence>
<name>A0A1R3IM71_COCAP</name>
<dbReference type="OrthoDB" id="1913277at2759"/>
<dbReference type="EMBL" id="AWWV01009847">
    <property type="protein sequence ID" value="OMO83656.1"/>
    <property type="molecule type" value="Genomic_DNA"/>
</dbReference>
<evidence type="ECO:0000313" key="6">
    <source>
        <dbReference type="EMBL" id="OMO83656.1"/>
    </source>
</evidence>
<dbReference type="PANTHER" id="PTHR14110:SF1">
    <property type="entry name" value="CHLOROPLASTIC IMPORT INNER MEMBRANE TRANSLOCASE SUBUNIT TIM22-2-RELATED"/>
    <property type="match status" value="1"/>
</dbReference>
<organism evidence="6 7">
    <name type="scientific">Corchorus capsularis</name>
    <name type="common">Jute</name>
    <dbReference type="NCBI Taxonomy" id="210143"/>
    <lineage>
        <taxon>Eukaryota</taxon>
        <taxon>Viridiplantae</taxon>
        <taxon>Streptophyta</taxon>
        <taxon>Embryophyta</taxon>
        <taxon>Tracheophyta</taxon>
        <taxon>Spermatophyta</taxon>
        <taxon>Magnoliopsida</taxon>
        <taxon>eudicotyledons</taxon>
        <taxon>Gunneridae</taxon>
        <taxon>Pentapetalae</taxon>
        <taxon>rosids</taxon>
        <taxon>malvids</taxon>
        <taxon>Malvales</taxon>
        <taxon>Malvaceae</taxon>
        <taxon>Grewioideae</taxon>
        <taxon>Apeibeae</taxon>
        <taxon>Corchorus</taxon>
    </lineage>
</organism>
<evidence type="ECO:0000256" key="2">
    <source>
        <dbReference type="ARBA" id="ARBA00022692"/>
    </source>
</evidence>
<dbReference type="PANTHER" id="PTHR14110">
    <property type="entry name" value="MITOCHONDRIAL IMPORT INNER MEMBRANE TRANSLOCASE SUBUNIT TIM22"/>
    <property type="match status" value="1"/>
</dbReference>
<evidence type="ECO:0000313" key="7">
    <source>
        <dbReference type="Proteomes" id="UP000188268"/>
    </source>
</evidence>
<protein>
    <recommendedName>
        <fullName evidence="8">Mitochondrial inner membrane translocase subunit Tim17/Tim22/Tim23/peroxisomal protein PMP24</fullName>
    </recommendedName>
</protein>
<keyword evidence="4" id="KW-0472">Membrane</keyword>
<dbReference type="GO" id="GO:0045039">
    <property type="term" value="P:protein insertion into mitochondrial inner membrane"/>
    <property type="evidence" value="ECO:0007669"/>
    <property type="project" value="InterPro"/>
</dbReference>
<evidence type="ECO:0000256" key="3">
    <source>
        <dbReference type="ARBA" id="ARBA00022989"/>
    </source>
</evidence>
<keyword evidence="2" id="KW-0812">Transmembrane</keyword>
<evidence type="ECO:0000256" key="1">
    <source>
        <dbReference type="ARBA" id="ARBA00004141"/>
    </source>
</evidence>
<dbReference type="GO" id="GO:0009941">
    <property type="term" value="C:chloroplast envelope"/>
    <property type="evidence" value="ECO:0007669"/>
    <property type="project" value="TreeGrafter"/>
</dbReference>
<sequence length="213" mass="22497">MASLTLDTSNSSSPENDPETNPSPNPSSSRAMIPNPSNRCLAAECLYEFVENSVYGALAGYTLGYAKGLIHGEGFIGSLVAAGSDGKKFAVWHGIESSVRRYLKRMRGTDDVITHGIAGCCAGLALSSLDAPQELLYSCLGYGAVNIIVKALLNQQVALAHSFSTRNKSGNSKGPRPMALPLSLPLPEELKGAFSSFCKSLVNPNEGRFPTAN</sequence>
<comment type="caution">
    <text evidence="6">The sequence shown here is derived from an EMBL/GenBank/DDBJ whole genome shotgun (WGS) entry which is preliminary data.</text>
</comment>
<keyword evidence="7" id="KW-1185">Reference proteome</keyword>
<accession>A0A1R3IM71</accession>
<dbReference type="Proteomes" id="UP000188268">
    <property type="component" value="Unassembled WGS sequence"/>
</dbReference>
<comment type="subcellular location">
    <subcellularLocation>
        <location evidence="1">Membrane</location>
        <topology evidence="1">Multi-pass membrane protein</topology>
    </subcellularLocation>
</comment>
<dbReference type="STRING" id="210143.A0A1R3IM71"/>
<dbReference type="InterPro" id="IPR039175">
    <property type="entry name" value="TIM22"/>
</dbReference>
<reference evidence="6 7" key="1">
    <citation type="submission" date="2013-09" db="EMBL/GenBank/DDBJ databases">
        <title>Corchorus capsularis genome sequencing.</title>
        <authorList>
            <person name="Alam M."/>
            <person name="Haque M.S."/>
            <person name="Islam M.S."/>
            <person name="Emdad E.M."/>
            <person name="Islam M.M."/>
            <person name="Ahmed B."/>
            <person name="Halim A."/>
            <person name="Hossen Q.M.M."/>
            <person name="Hossain M.Z."/>
            <person name="Ahmed R."/>
            <person name="Khan M.M."/>
            <person name="Islam R."/>
            <person name="Rashid M.M."/>
            <person name="Khan S.A."/>
            <person name="Rahman M.S."/>
            <person name="Alam M."/>
        </authorList>
    </citation>
    <scope>NUCLEOTIDE SEQUENCE [LARGE SCALE GENOMIC DNA]</scope>
    <source>
        <strain evidence="7">cv. CVL-1</strain>
        <tissue evidence="6">Whole seedling</tissue>
    </source>
</reference>
<dbReference type="GO" id="GO:0008320">
    <property type="term" value="F:protein transmembrane transporter activity"/>
    <property type="evidence" value="ECO:0007669"/>
    <property type="project" value="TreeGrafter"/>
</dbReference>
<dbReference type="GO" id="GO:0042721">
    <property type="term" value="C:TIM22 mitochondrial import inner membrane insertion complex"/>
    <property type="evidence" value="ECO:0007669"/>
    <property type="project" value="InterPro"/>
</dbReference>
<feature type="region of interest" description="Disordered" evidence="5">
    <location>
        <begin position="1"/>
        <end position="33"/>
    </location>
</feature>
<proteinExistence type="predicted"/>
<gene>
    <name evidence="6" type="ORF">CCACVL1_11288</name>
</gene>
<dbReference type="GO" id="GO:0045036">
    <property type="term" value="P:protein targeting to chloroplast"/>
    <property type="evidence" value="ECO:0007669"/>
    <property type="project" value="TreeGrafter"/>
</dbReference>
<feature type="compositionally biased region" description="Low complexity" evidence="5">
    <location>
        <begin position="7"/>
        <end position="29"/>
    </location>
</feature>
<keyword evidence="3" id="KW-1133">Transmembrane helix</keyword>
<dbReference type="AlphaFoldDB" id="A0A1R3IM71"/>